<organism evidence="1 2">
    <name type="scientific">Acinetobacter junii CIP 107470 = MTCC 11364</name>
    <dbReference type="NCBI Taxonomy" id="1217666"/>
    <lineage>
        <taxon>Bacteria</taxon>
        <taxon>Pseudomonadati</taxon>
        <taxon>Pseudomonadota</taxon>
        <taxon>Gammaproteobacteria</taxon>
        <taxon>Moraxellales</taxon>
        <taxon>Moraxellaceae</taxon>
        <taxon>Acinetobacter</taxon>
    </lineage>
</organism>
<protein>
    <submittedName>
        <fullName evidence="1">Uncharacterized protein</fullName>
    </submittedName>
</protein>
<dbReference type="Proteomes" id="UP000018420">
    <property type="component" value="Unassembled WGS sequence"/>
</dbReference>
<dbReference type="PATRIC" id="fig|1330047.3.peg.2957"/>
<accession>S7WHA1</accession>
<evidence type="ECO:0000313" key="2">
    <source>
        <dbReference type="Proteomes" id="UP000018420"/>
    </source>
</evidence>
<evidence type="ECO:0000313" key="1">
    <source>
        <dbReference type="EMBL" id="EPR81177.1"/>
    </source>
</evidence>
<name>S7WHA1_ACIJU</name>
<proteinExistence type="predicted"/>
<sequence length="43" mass="4720">MGMVAVHCRIGSLEMLVISASTHRKVHCRIGSLEICELVLKVV</sequence>
<dbReference type="AlphaFoldDB" id="S7WHA1"/>
<dbReference type="AntiFam" id="ANF00050">
    <property type="entry name" value="Translation of CRISPR YPEST repeat 1"/>
</dbReference>
<comment type="caution">
    <text evidence="1">The sequence shown here is derived from an EMBL/GenBank/DDBJ whole genome shotgun (WGS) entry which is preliminary data.</text>
</comment>
<gene>
    <name evidence="1" type="ORF">L292_1210</name>
</gene>
<reference evidence="1 2" key="1">
    <citation type="submission" date="2013-05" db="EMBL/GenBank/DDBJ databases">
        <title>Genome assembly of Acinetobacter junii MTCC 11364.</title>
        <authorList>
            <person name="Khatri I."/>
            <person name="Singh N.K."/>
            <person name="Subramanian S."/>
            <person name="Mayilraj S."/>
        </authorList>
    </citation>
    <scope>NUCLEOTIDE SEQUENCE [LARGE SCALE GENOMIC DNA]</scope>
    <source>
        <strain evidence="1 2">MTCC 11364</strain>
    </source>
</reference>
<dbReference type="EMBL" id="ASYZ01000178">
    <property type="protein sequence ID" value="EPR81177.1"/>
    <property type="molecule type" value="Genomic_DNA"/>
</dbReference>